<evidence type="ECO:0000259" key="7">
    <source>
        <dbReference type="Pfam" id="PF25967"/>
    </source>
</evidence>
<dbReference type="GO" id="GO:0015562">
    <property type="term" value="F:efflux transmembrane transporter activity"/>
    <property type="evidence" value="ECO:0007669"/>
    <property type="project" value="TreeGrafter"/>
</dbReference>
<dbReference type="InterPro" id="IPR058627">
    <property type="entry name" value="MdtA-like_C"/>
</dbReference>
<dbReference type="KEGG" id="gca:Galf_2160"/>
<evidence type="ECO:0000256" key="1">
    <source>
        <dbReference type="ARBA" id="ARBA00004196"/>
    </source>
</evidence>
<gene>
    <name evidence="8" type="ordered locus">Galf_2160</name>
</gene>
<dbReference type="NCBIfam" id="TIGR01730">
    <property type="entry name" value="RND_mfp"/>
    <property type="match status" value="1"/>
</dbReference>
<dbReference type="AlphaFoldDB" id="D9SIK2"/>
<dbReference type="GO" id="GO:1990281">
    <property type="term" value="C:efflux pump complex"/>
    <property type="evidence" value="ECO:0007669"/>
    <property type="project" value="TreeGrafter"/>
</dbReference>
<name>D9SIK2_GALCS</name>
<dbReference type="Gene3D" id="2.40.30.170">
    <property type="match status" value="1"/>
</dbReference>
<evidence type="ECO:0000313" key="8">
    <source>
        <dbReference type="EMBL" id="ADL56165.1"/>
    </source>
</evidence>
<dbReference type="RefSeq" id="WP_013294096.1">
    <property type="nucleotide sequence ID" value="NC_014394.1"/>
</dbReference>
<comment type="similarity">
    <text evidence="2">Belongs to the membrane fusion protein (MFP) (TC 8.A.1) family.</text>
</comment>
<dbReference type="Pfam" id="PF25967">
    <property type="entry name" value="RND-MFP_C"/>
    <property type="match status" value="1"/>
</dbReference>
<accession>D9SIK2</accession>
<dbReference type="Pfam" id="PF25917">
    <property type="entry name" value="BSH_RND"/>
    <property type="match status" value="1"/>
</dbReference>
<feature type="signal peptide" evidence="4">
    <location>
        <begin position="1"/>
        <end position="18"/>
    </location>
</feature>
<sequence length="346" mass="36184" precursor="true">MKLTFLFIAIAASLSACGKKETVAPVNPVRPALTQIVGVQAEEGGVFYSGEIRARNELTVSFRTGGKLIARPVEAGMRVKSGQVLARLDPLDAEFQAGAARAQYTLTESEALRYRELHRKGFVSQSVLDAKEAALQAASAQAGLTHNQSDYTVLRAAHDGVVAATLAEAGQVVSAGQPVLRLAQSGETEVSIEIPEADYAARHVGDKADIVLLTGAGAHMSGRLRELSPSADPVSRTYAARVSIVSAANHIALGMTARVRFEAAKTGAAELLIPVSAVYQQGGHPAVWIVSADHTVSLRPVEISAYRDSGAVIASGLAAGERIVTAGVHRLSAGEKIQLIAQVSVP</sequence>
<dbReference type="Pfam" id="PF25954">
    <property type="entry name" value="Beta-barrel_RND_2"/>
    <property type="match status" value="1"/>
</dbReference>
<evidence type="ECO:0000313" key="9">
    <source>
        <dbReference type="Proteomes" id="UP000001235"/>
    </source>
</evidence>
<reference evidence="8 9" key="1">
    <citation type="submission" date="2010-08" db="EMBL/GenBank/DDBJ databases">
        <title>Complete sequence of Gallionella capsiferriformans ES-2.</title>
        <authorList>
            <consortium name="US DOE Joint Genome Institute"/>
            <person name="Lucas S."/>
            <person name="Copeland A."/>
            <person name="Lapidus A."/>
            <person name="Cheng J.-F."/>
            <person name="Bruce D."/>
            <person name="Goodwin L."/>
            <person name="Pitluck S."/>
            <person name="Chertkov O."/>
            <person name="Davenport K.W."/>
            <person name="Detter J.C."/>
            <person name="Han C."/>
            <person name="Tapia R."/>
            <person name="Land M."/>
            <person name="Hauser L."/>
            <person name="Chang Y.-J."/>
            <person name="Jeffries C."/>
            <person name="Kyrpides N."/>
            <person name="Ivanova N."/>
            <person name="Mikhailova N."/>
            <person name="Shelobolina E.S."/>
            <person name="Picardal F."/>
            <person name="Roden E."/>
            <person name="Emerson D."/>
            <person name="Woyke T."/>
        </authorList>
    </citation>
    <scope>NUCLEOTIDE SEQUENCE [LARGE SCALE GENOMIC DNA]</scope>
    <source>
        <strain evidence="8 9">ES-2</strain>
    </source>
</reference>
<feature type="domain" description="Multidrug resistance protein MdtA-like barrel-sandwich hybrid" evidence="5">
    <location>
        <begin position="58"/>
        <end position="178"/>
    </location>
</feature>
<evidence type="ECO:0000259" key="5">
    <source>
        <dbReference type="Pfam" id="PF25917"/>
    </source>
</evidence>
<dbReference type="Gene3D" id="1.10.287.470">
    <property type="entry name" value="Helix hairpin bin"/>
    <property type="match status" value="1"/>
</dbReference>
<keyword evidence="9" id="KW-1185">Reference proteome</keyword>
<proteinExistence type="inferred from homology"/>
<dbReference type="PANTHER" id="PTHR30469:SF15">
    <property type="entry name" value="HLYD FAMILY OF SECRETION PROTEINS"/>
    <property type="match status" value="1"/>
</dbReference>
<dbReference type="InterPro" id="IPR058792">
    <property type="entry name" value="Beta-barrel_RND_2"/>
</dbReference>
<keyword evidence="4" id="KW-0732">Signal</keyword>
<evidence type="ECO:0000256" key="4">
    <source>
        <dbReference type="SAM" id="SignalP"/>
    </source>
</evidence>
<dbReference type="InterPro" id="IPR006143">
    <property type="entry name" value="RND_pump_MFP"/>
</dbReference>
<dbReference type="HOGENOM" id="CLU_018816_1_0_4"/>
<protein>
    <submittedName>
        <fullName evidence="8">Efflux transporter, RND family, MFP subunit</fullName>
    </submittedName>
</protein>
<evidence type="ECO:0000256" key="3">
    <source>
        <dbReference type="ARBA" id="ARBA00022448"/>
    </source>
</evidence>
<evidence type="ECO:0000259" key="6">
    <source>
        <dbReference type="Pfam" id="PF25954"/>
    </source>
</evidence>
<comment type="subcellular location">
    <subcellularLocation>
        <location evidence="1">Cell envelope</location>
    </subcellularLocation>
</comment>
<evidence type="ECO:0000256" key="2">
    <source>
        <dbReference type="ARBA" id="ARBA00009477"/>
    </source>
</evidence>
<organism evidence="8 9">
    <name type="scientific">Gallionella capsiferriformans (strain ES-2)</name>
    <name type="common">Gallionella ferruginea capsiferriformans (strain ES-2)</name>
    <dbReference type="NCBI Taxonomy" id="395494"/>
    <lineage>
        <taxon>Bacteria</taxon>
        <taxon>Pseudomonadati</taxon>
        <taxon>Pseudomonadota</taxon>
        <taxon>Betaproteobacteria</taxon>
        <taxon>Nitrosomonadales</taxon>
        <taxon>Gallionellaceae</taxon>
        <taxon>Gallionella</taxon>
    </lineage>
</organism>
<dbReference type="InterPro" id="IPR058625">
    <property type="entry name" value="MdtA-like_BSH"/>
</dbReference>
<dbReference type="EMBL" id="CP002159">
    <property type="protein sequence ID" value="ADL56165.1"/>
    <property type="molecule type" value="Genomic_DNA"/>
</dbReference>
<dbReference type="OrthoDB" id="9806939at2"/>
<dbReference type="SUPFAM" id="SSF111369">
    <property type="entry name" value="HlyD-like secretion proteins"/>
    <property type="match status" value="1"/>
</dbReference>
<dbReference type="Proteomes" id="UP000001235">
    <property type="component" value="Chromosome"/>
</dbReference>
<dbReference type="eggNOG" id="COG0845">
    <property type="taxonomic scope" value="Bacteria"/>
</dbReference>
<feature type="domain" description="Multidrug resistance protein MdtA-like C-terminal permuted SH3" evidence="7">
    <location>
        <begin position="271"/>
        <end position="329"/>
    </location>
</feature>
<dbReference type="Gene3D" id="2.40.50.100">
    <property type="match status" value="1"/>
</dbReference>
<feature type="chain" id="PRO_5003128169" evidence="4">
    <location>
        <begin position="19"/>
        <end position="346"/>
    </location>
</feature>
<dbReference type="Gene3D" id="2.40.420.20">
    <property type="match status" value="1"/>
</dbReference>
<dbReference type="PROSITE" id="PS51257">
    <property type="entry name" value="PROKAR_LIPOPROTEIN"/>
    <property type="match status" value="1"/>
</dbReference>
<feature type="domain" description="CusB-like beta-barrel" evidence="6">
    <location>
        <begin position="190"/>
        <end position="264"/>
    </location>
</feature>
<keyword evidence="3" id="KW-0813">Transport</keyword>
<dbReference type="PANTHER" id="PTHR30469">
    <property type="entry name" value="MULTIDRUG RESISTANCE PROTEIN MDTA"/>
    <property type="match status" value="1"/>
</dbReference>
<dbReference type="STRING" id="395494.Galf_2160"/>